<dbReference type="EC" id="2.3.1.179" evidence="3 11"/>
<protein>
    <recommendedName>
        <fullName evidence="4 11">3-oxoacyl-[acyl-carrier-protein] synthase 2</fullName>
        <ecNumber evidence="3 11">2.3.1.179</ecNumber>
    </recommendedName>
</protein>
<dbReference type="InterPro" id="IPR014031">
    <property type="entry name" value="Ketoacyl_synth_C"/>
</dbReference>
<dbReference type="PROSITE" id="PS52004">
    <property type="entry name" value="KS3_2"/>
    <property type="match status" value="1"/>
</dbReference>
<keyword evidence="8" id="KW-0443">Lipid metabolism</keyword>
<evidence type="ECO:0000256" key="11">
    <source>
        <dbReference type="PIRNR" id="PIRNR000447"/>
    </source>
</evidence>
<dbReference type="InterPro" id="IPR014030">
    <property type="entry name" value="Ketoacyl_synth_N"/>
</dbReference>
<evidence type="ECO:0000256" key="5">
    <source>
        <dbReference type="ARBA" id="ARBA00022516"/>
    </source>
</evidence>
<comment type="similarity">
    <text evidence="2 11 12">Belongs to the thiolase-like superfamily. Beta-ketoacyl-ACP synthases family.</text>
</comment>
<evidence type="ECO:0000256" key="3">
    <source>
        <dbReference type="ARBA" id="ARBA00012356"/>
    </source>
</evidence>
<comment type="function">
    <text evidence="11">Involved in the type II fatty acid elongation cycle. Catalyzes the elongation of a wide range of acyl-ACP by the addition of two carbons from malonyl-ACP to an acyl acceptor. Can efficiently catalyze the conversion of palmitoleoyl-ACP (cis-hexadec-9-enoyl-ACP) to cis-vaccenoyl-ACP (cis-octadec-11-enoyl-ACP), an essential step in the thermal regulation of fatty acid composition.</text>
</comment>
<keyword evidence="15" id="KW-1185">Reference proteome</keyword>
<keyword evidence="6 11" id="KW-0808">Transferase</keyword>
<dbReference type="PANTHER" id="PTHR11712:SF336">
    <property type="entry name" value="3-OXOACYL-[ACYL-CARRIER-PROTEIN] SYNTHASE, MITOCHONDRIAL"/>
    <property type="match status" value="1"/>
</dbReference>
<comment type="caution">
    <text evidence="14">The sequence shown here is derived from an EMBL/GenBank/DDBJ whole genome shotgun (WGS) entry which is preliminary data.</text>
</comment>
<dbReference type="Gene3D" id="3.40.47.10">
    <property type="match status" value="1"/>
</dbReference>
<evidence type="ECO:0000256" key="7">
    <source>
        <dbReference type="ARBA" id="ARBA00022832"/>
    </source>
</evidence>
<comment type="pathway">
    <text evidence="1 11">Lipid metabolism; fatty acid biosynthesis.</text>
</comment>
<dbReference type="InterPro" id="IPR000794">
    <property type="entry name" value="Beta-ketoacyl_synthase"/>
</dbReference>
<proteinExistence type="inferred from homology"/>
<reference evidence="14 15" key="1">
    <citation type="journal article" date="2021" name="Sci. Rep.">
        <title>The distribution of antibiotic resistance genes in chicken gut microbiota commensals.</title>
        <authorList>
            <person name="Juricova H."/>
            <person name="Matiasovicova J."/>
            <person name="Kubasova T."/>
            <person name="Cejkova D."/>
            <person name="Rychlik I."/>
        </authorList>
    </citation>
    <scope>NUCLEOTIDE SEQUENCE [LARGE SCALE GENOMIC DNA]</scope>
    <source>
        <strain evidence="14 15">An562</strain>
    </source>
</reference>
<evidence type="ECO:0000256" key="6">
    <source>
        <dbReference type="ARBA" id="ARBA00022679"/>
    </source>
</evidence>
<dbReference type="RefSeq" id="WP_205049879.1">
    <property type="nucleotide sequence ID" value="NZ_JACJKX010000003.1"/>
</dbReference>
<gene>
    <name evidence="14" type="primary">fabF</name>
    <name evidence="14" type="ORF">H5985_03160</name>
</gene>
<organism evidence="14 15">
    <name type="scientific">Parasutterella secunda</name>
    <dbReference type="NCBI Taxonomy" id="626947"/>
    <lineage>
        <taxon>Bacteria</taxon>
        <taxon>Pseudomonadati</taxon>
        <taxon>Pseudomonadota</taxon>
        <taxon>Betaproteobacteria</taxon>
        <taxon>Burkholderiales</taxon>
        <taxon>Sutterellaceae</taxon>
        <taxon>Parasutterella</taxon>
    </lineage>
</organism>
<evidence type="ECO:0000259" key="13">
    <source>
        <dbReference type="PROSITE" id="PS52004"/>
    </source>
</evidence>
<dbReference type="CDD" id="cd00834">
    <property type="entry name" value="KAS_I_II"/>
    <property type="match status" value="1"/>
</dbReference>
<evidence type="ECO:0000256" key="9">
    <source>
        <dbReference type="ARBA" id="ARBA00023160"/>
    </source>
</evidence>
<accession>A0ABS2GTY7</accession>
<evidence type="ECO:0000313" key="15">
    <source>
        <dbReference type="Proteomes" id="UP000777002"/>
    </source>
</evidence>
<dbReference type="EMBL" id="JACJKX010000003">
    <property type="protein sequence ID" value="MBM6928271.1"/>
    <property type="molecule type" value="Genomic_DNA"/>
</dbReference>
<keyword evidence="5 11" id="KW-0444">Lipid biosynthesis</keyword>
<keyword evidence="7" id="KW-0276">Fatty acid metabolism</keyword>
<dbReference type="NCBIfam" id="TIGR03150">
    <property type="entry name" value="fabF"/>
    <property type="match status" value="1"/>
</dbReference>
<evidence type="ECO:0000256" key="8">
    <source>
        <dbReference type="ARBA" id="ARBA00023098"/>
    </source>
</evidence>
<dbReference type="PIRSF" id="PIRSF000447">
    <property type="entry name" value="KAS_II"/>
    <property type="match status" value="1"/>
</dbReference>
<dbReference type="Pfam" id="PF02801">
    <property type="entry name" value="Ketoacyl-synt_C"/>
    <property type="match status" value="1"/>
</dbReference>
<dbReference type="NCBIfam" id="NF005589">
    <property type="entry name" value="PRK07314.1"/>
    <property type="match status" value="1"/>
</dbReference>
<name>A0ABS2GTY7_9BURK</name>
<dbReference type="PANTHER" id="PTHR11712">
    <property type="entry name" value="POLYKETIDE SYNTHASE-RELATED"/>
    <property type="match status" value="1"/>
</dbReference>
<sequence>MSMRRVVVTGLGMVCPIGNDVKTSWENALAGQNGIGPITHFDASGMGCQIAGEVKDFNVEDYLPAKEARRYDRYVHYGVAAGVQAIRDSGLDLEKEDLTRIGCSVGSGIGGLGMICDNYLALHERGARRVSPFMIPGTIINMISGQLSIMFGLKGPNIAHVTACTTGLHGIGEASWIIRRGDADVMVAGGADACICPVGVAGFDNMHALSRRNDDPAHASRPFDKDRDGFVMGEGSGVVVIEELEHALARGAKIYAEIVGYGLSSDANHITTPNTDGPKRCMEMAMARAGIKPEDIDYLNAHGTSTHVGDANETKAIKEAFGEAAKKLVVNSTKSMTGHLLGGAGGVESIFTILAVKNQVSPPTINIVEQDPECDLDYCANKARPMTIRYAMKNSFGFGGTNGTLIFKRWEE</sequence>
<dbReference type="InterPro" id="IPR020841">
    <property type="entry name" value="PKS_Beta-ketoAc_synthase_dom"/>
</dbReference>
<dbReference type="InterPro" id="IPR016039">
    <property type="entry name" value="Thiolase-like"/>
</dbReference>
<evidence type="ECO:0000256" key="12">
    <source>
        <dbReference type="RuleBase" id="RU003694"/>
    </source>
</evidence>
<dbReference type="SMART" id="SM00825">
    <property type="entry name" value="PKS_KS"/>
    <property type="match status" value="1"/>
</dbReference>
<comment type="catalytic activity">
    <reaction evidence="11">
        <text>a fatty acyl-[ACP] + malonyl-[ACP] + H(+) = a 3-oxoacyl-[ACP] + holo-[ACP] + CO2</text>
        <dbReference type="Rhea" id="RHEA:22836"/>
        <dbReference type="Rhea" id="RHEA-COMP:9623"/>
        <dbReference type="Rhea" id="RHEA-COMP:9685"/>
        <dbReference type="Rhea" id="RHEA-COMP:9916"/>
        <dbReference type="Rhea" id="RHEA-COMP:14125"/>
        <dbReference type="ChEBI" id="CHEBI:15378"/>
        <dbReference type="ChEBI" id="CHEBI:16526"/>
        <dbReference type="ChEBI" id="CHEBI:64479"/>
        <dbReference type="ChEBI" id="CHEBI:78449"/>
        <dbReference type="ChEBI" id="CHEBI:78776"/>
        <dbReference type="ChEBI" id="CHEBI:138651"/>
    </reaction>
</comment>
<dbReference type="Pfam" id="PF00109">
    <property type="entry name" value="ketoacyl-synt"/>
    <property type="match status" value="1"/>
</dbReference>
<evidence type="ECO:0000313" key="14">
    <source>
        <dbReference type="EMBL" id="MBM6928271.1"/>
    </source>
</evidence>
<evidence type="ECO:0000256" key="1">
    <source>
        <dbReference type="ARBA" id="ARBA00005194"/>
    </source>
</evidence>
<dbReference type="Proteomes" id="UP000777002">
    <property type="component" value="Unassembled WGS sequence"/>
</dbReference>
<evidence type="ECO:0000256" key="10">
    <source>
        <dbReference type="ARBA" id="ARBA00023315"/>
    </source>
</evidence>
<keyword evidence="9 11" id="KW-0275">Fatty acid biosynthesis</keyword>
<feature type="domain" description="Ketosynthase family 3 (KS3)" evidence="13">
    <location>
        <begin position="3"/>
        <end position="409"/>
    </location>
</feature>
<dbReference type="InterPro" id="IPR017568">
    <property type="entry name" value="3-oxoacyl-ACP_synth-2"/>
</dbReference>
<keyword evidence="10 11" id="KW-0012">Acyltransferase</keyword>
<dbReference type="SUPFAM" id="SSF53901">
    <property type="entry name" value="Thiolase-like"/>
    <property type="match status" value="2"/>
</dbReference>
<evidence type="ECO:0000256" key="4">
    <source>
        <dbReference type="ARBA" id="ARBA00014657"/>
    </source>
</evidence>
<dbReference type="NCBIfam" id="NF004970">
    <property type="entry name" value="PRK06333.1"/>
    <property type="match status" value="1"/>
</dbReference>
<comment type="catalytic activity">
    <reaction evidence="11">
        <text>(9Z)-hexadecenoyl-[ACP] + malonyl-[ACP] + H(+) = 3-oxo-(11Z)-octadecenoyl-[ACP] + holo-[ACP] + CO2</text>
        <dbReference type="Rhea" id="RHEA:55040"/>
        <dbReference type="Rhea" id="RHEA-COMP:9623"/>
        <dbReference type="Rhea" id="RHEA-COMP:9685"/>
        <dbReference type="Rhea" id="RHEA-COMP:10800"/>
        <dbReference type="Rhea" id="RHEA-COMP:14074"/>
        <dbReference type="ChEBI" id="CHEBI:15378"/>
        <dbReference type="ChEBI" id="CHEBI:16526"/>
        <dbReference type="ChEBI" id="CHEBI:64479"/>
        <dbReference type="ChEBI" id="CHEBI:78449"/>
        <dbReference type="ChEBI" id="CHEBI:83989"/>
        <dbReference type="ChEBI" id="CHEBI:138538"/>
        <dbReference type="EC" id="2.3.1.179"/>
    </reaction>
</comment>
<evidence type="ECO:0000256" key="2">
    <source>
        <dbReference type="ARBA" id="ARBA00008467"/>
    </source>
</evidence>
<dbReference type="GO" id="GO:0004315">
    <property type="term" value="F:3-oxoacyl-[acyl-carrier-protein] synthase activity"/>
    <property type="evidence" value="ECO:0007669"/>
    <property type="project" value="UniProtKB-EC"/>
</dbReference>